<comment type="caution">
    <text evidence="5">The sequence shown here is derived from an EMBL/GenBank/DDBJ whole genome shotgun (WGS) entry which is preliminary data.</text>
</comment>
<feature type="region of interest" description="Disordered" evidence="2">
    <location>
        <begin position="233"/>
        <end position="278"/>
    </location>
</feature>
<evidence type="ECO:0000259" key="3">
    <source>
        <dbReference type="Pfam" id="PF05605"/>
    </source>
</evidence>
<keyword evidence="6" id="KW-1185">Reference proteome</keyword>
<dbReference type="InterPro" id="IPR027935">
    <property type="entry name" value="Di19_C"/>
</dbReference>
<evidence type="ECO:0000256" key="1">
    <source>
        <dbReference type="ARBA" id="ARBA00007109"/>
    </source>
</evidence>
<reference evidence="5" key="1">
    <citation type="journal article" date="2023" name="Mol. Ecol. Resour.">
        <title>Chromosome-level genome assembly of a triploid poplar Populus alba 'Berolinensis'.</title>
        <authorList>
            <person name="Chen S."/>
            <person name="Yu Y."/>
            <person name="Wang X."/>
            <person name="Wang S."/>
            <person name="Zhang T."/>
            <person name="Zhou Y."/>
            <person name="He R."/>
            <person name="Meng N."/>
            <person name="Wang Y."/>
            <person name="Liu W."/>
            <person name="Liu Z."/>
            <person name="Liu J."/>
            <person name="Guo Q."/>
            <person name="Huang H."/>
            <person name="Sederoff R.R."/>
            <person name="Wang G."/>
            <person name="Qu G."/>
            <person name="Chen S."/>
        </authorList>
    </citation>
    <scope>NUCLEOTIDE SEQUENCE</scope>
    <source>
        <strain evidence="5">SC-2020</strain>
    </source>
</reference>
<sequence>MDVDFWTSRVLSSKNLSAVQAASRNSEWNPGDEVLNAIDLIVSKLQKAYDELMAMRMQVIKEKKFETFKGKVGSFKNKIEPFAKSFGFSALKDEEIHSLTSCLVMHQQTIIWQWMIQMEMTISRAYFPCPFCYVEIEVHLFCGHLLDEHCFDLKNAVCPLCAANLGKDAIGHFIVQHASSLKHRRKHKKSGLWTGSSAMLGKDLSSFLGSSTNNRANTHESAPDPLLSPYLGNLSLSDPRQSQHDEPSNISASHSKSSGMSSLDRGSQVDNEEQRQKSTFVQQLIASTIF</sequence>
<evidence type="ECO:0000313" key="6">
    <source>
        <dbReference type="Proteomes" id="UP001164929"/>
    </source>
</evidence>
<dbReference type="PANTHER" id="PTHR31875">
    <property type="entry name" value="PROTEIN DEHYDRATION-INDUCED 19"/>
    <property type="match status" value="1"/>
</dbReference>
<name>A0AAD6Q3H2_9ROSI</name>
<dbReference type="AlphaFoldDB" id="A0AAD6Q3H2"/>
<feature type="domain" description="Di19 zinc-binding" evidence="3">
    <location>
        <begin position="126"/>
        <end position="178"/>
    </location>
</feature>
<proteinExistence type="inferred from homology"/>
<dbReference type="Pfam" id="PF05605">
    <property type="entry name" value="zf-Di19"/>
    <property type="match status" value="1"/>
</dbReference>
<dbReference type="Proteomes" id="UP001164929">
    <property type="component" value="Chromosome 12"/>
</dbReference>
<protein>
    <submittedName>
        <fullName evidence="5">Uncharacterized protein</fullName>
    </submittedName>
</protein>
<organism evidence="5 6">
    <name type="scientific">Populus alba x Populus x berolinensis</name>
    <dbReference type="NCBI Taxonomy" id="444605"/>
    <lineage>
        <taxon>Eukaryota</taxon>
        <taxon>Viridiplantae</taxon>
        <taxon>Streptophyta</taxon>
        <taxon>Embryophyta</taxon>
        <taxon>Tracheophyta</taxon>
        <taxon>Spermatophyta</taxon>
        <taxon>Magnoliopsida</taxon>
        <taxon>eudicotyledons</taxon>
        <taxon>Gunneridae</taxon>
        <taxon>Pentapetalae</taxon>
        <taxon>rosids</taxon>
        <taxon>fabids</taxon>
        <taxon>Malpighiales</taxon>
        <taxon>Salicaceae</taxon>
        <taxon>Saliceae</taxon>
        <taxon>Populus</taxon>
    </lineage>
</organism>
<feature type="domain" description="Di19 C-terminal" evidence="4">
    <location>
        <begin position="203"/>
        <end position="289"/>
    </location>
</feature>
<dbReference type="PANTHER" id="PTHR31875:SF24">
    <property type="entry name" value="PROTEIN DEHYDRATION-INDUCED 19 HOMOLOG 5"/>
    <property type="match status" value="1"/>
</dbReference>
<comment type="similarity">
    <text evidence="1">Belongs to the Di19 family.</text>
</comment>
<gene>
    <name evidence="5" type="ORF">NC653_029455</name>
</gene>
<dbReference type="Pfam" id="PF14571">
    <property type="entry name" value="Di19_C"/>
    <property type="match status" value="1"/>
</dbReference>
<evidence type="ECO:0000259" key="4">
    <source>
        <dbReference type="Pfam" id="PF14571"/>
    </source>
</evidence>
<dbReference type="InterPro" id="IPR008598">
    <property type="entry name" value="Di19_Zn-bd"/>
</dbReference>
<evidence type="ECO:0000256" key="2">
    <source>
        <dbReference type="SAM" id="MobiDB-lite"/>
    </source>
</evidence>
<dbReference type="InterPro" id="IPR033347">
    <property type="entry name" value="Di19"/>
</dbReference>
<accession>A0AAD6Q3H2</accession>
<dbReference type="EMBL" id="JAQIZT010000012">
    <property type="protein sequence ID" value="KAJ6977556.1"/>
    <property type="molecule type" value="Genomic_DNA"/>
</dbReference>
<feature type="compositionally biased region" description="Low complexity" evidence="2">
    <location>
        <begin position="251"/>
        <end position="262"/>
    </location>
</feature>
<evidence type="ECO:0000313" key="5">
    <source>
        <dbReference type="EMBL" id="KAJ6977556.1"/>
    </source>
</evidence>